<evidence type="ECO:0000256" key="4">
    <source>
        <dbReference type="PROSITE-ProRule" id="PRU00409"/>
    </source>
</evidence>
<dbReference type="EMBL" id="DSUJ01000007">
    <property type="protein sequence ID" value="HFI90240.1"/>
    <property type="molecule type" value="Genomic_DNA"/>
</dbReference>
<dbReference type="InterPro" id="IPR005479">
    <property type="entry name" value="CPAse_ATP-bd"/>
</dbReference>
<evidence type="ECO:0000256" key="2">
    <source>
        <dbReference type="ARBA" id="ARBA00022741"/>
    </source>
</evidence>
<proteinExistence type="predicted"/>
<dbReference type="PANTHER" id="PTHR43585:SF2">
    <property type="entry name" value="ATP-GRASP ENZYME FSQD"/>
    <property type="match status" value="1"/>
</dbReference>
<dbReference type="InterPro" id="IPR052032">
    <property type="entry name" value="ATP-dep_AA_Ligase"/>
</dbReference>
<dbReference type="Pfam" id="PF02786">
    <property type="entry name" value="CPSase_L_D2"/>
    <property type="match status" value="1"/>
</dbReference>
<dbReference type="GO" id="GO:0005524">
    <property type="term" value="F:ATP binding"/>
    <property type="evidence" value="ECO:0007669"/>
    <property type="project" value="UniProtKB-UniRule"/>
</dbReference>
<dbReference type="Gene3D" id="3.30.470.20">
    <property type="entry name" value="ATP-grasp fold, B domain"/>
    <property type="match status" value="1"/>
</dbReference>
<dbReference type="Gene3D" id="3.30.1490.20">
    <property type="entry name" value="ATP-grasp fold, A domain"/>
    <property type="match status" value="1"/>
</dbReference>
<feature type="domain" description="ATP-grasp" evidence="5">
    <location>
        <begin position="117"/>
        <end position="311"/>
    </location>
</feature>
<dbReference type="AlphaFoldDB" id="A0A7V2ZHY9"/>
<dbReference type="GO" id="GO:0016874">
    <property type="term" value="F:ligase activity"/>
    <property type="evidence" value="ECO:0007669"/>
    <property type="project" value="UniProtKB-KW"/>
</dbReference>
<dbReference type="PROSITE" id="PS50975">
    <property type="entry name" value="ATP_GRASP"/>
    <property type="match status" value="1"/>
</dbReference>
<keyword evidence="1" id="KW-0436">Ligase</keyword>
<dbReference type="SUPFAM" id="SSF56059">
    <property type="entry name" value="Glutathione synthetase ATP-binding domain-like"/>
    <property type="match status" value="1"/>
</dbReference>
<keyword evidence="3 4" id="KW-0067">ATP-binding</keyword>
<organism evidence="6">
    <name type="scientific">Ignavibacterium album</name>
    <dbReference type="NCBI Taxonomy" id="591197"/>
    <lineage>
        <taxon>Bacteria</taxon>
        <taxon>Pseudomonadati</taxon>
        <taxon>Ignavibacteriota</taxon>
        <taxon>Ignavibacteria</taxon>
        <taxon>Ignavibacteriales</taxon>
        <taxon>Ignavibacteriaceae</taxon>
        <taxon>Ignavibacterium</taxon>
    </lineage>
</organism>
<dbReference type="PANTHER" id="PTHR43585">
    <property type="entry name" value="FUMIPYRROLE BIOSYNTHESIS PROTEIN C"/>
    <property type="match status" value="1"/>
</dbReference>
<gene>
    <name evidence="6" type="ORF">ENS31_01775</name>
</gene>
<protein>
    <submittedName>
        <fullName evidence="6">ATP-grasp domain-containing protein</fullName>
    </submittedName>
</protein>
<dbReference type="InterPro" id="IPR011761">
    <property type="entry name" value="ATP-grasp"/>
</dbReference>
<keyword evidence="2 4" id="KW-0547">Nucleotide-binding</keyword>
<dbReference type="InterPro" id="IPR013815">
    <property type="entry name" value="ATP_grasp_subdomain_1"/>
</dbReference>
<accession>A0A7V2ZHY9</accession>
<sequence length="399" mass="46192">MLTILCVSSYEKGHDFMKEAKAQGCRVLLLTSKSLENADWPRESIDEIFYIPDKNKDWNMKDVIYGVSYLARTEQIDRIVALDDFDVERAAALREHLRVGGMGDTTARYFRDKLAMRMRAREMNIPVPDFVHVLNYQKIRTFISKVPFPYMVKPRLLAGSYGLKKVNNEQELWDRINFLGDEQSFFLIEKFVPGSIYHVDSIVYDYEIKYAVASKYGTPPFEVAHQGRVFTSRTLNPNDKKTQEVLELNKKLLKALGLKQGVSHSEYIESSEDGKFYFLETSARVGGANLSVLVEAATGINLWREWAKIEILNGEKDYQLPTPKNYFAGIITSLAKQQWPDLSVYNDPEVYWRLKKEYHAGIIVTSPDEKRRDELVEQYTQRFYNDFFATAKMGERPSD</sequence>
<dbReference type="GO" id="GO:0046872">
    <property type="term" value="F:metal ion binding"/>
    <property type="evidence" value="ECO:0007669"/>
    <property type="project" value="InterPro"/>
</dbReference>
<reference evidence="6" key="1">
    <citation type="journal article" date="2020" name="mSystems">
        <title>Genome- and Community-Level Interaction Insights into Carbon Utilization and Element Cycling Functions of Hydrothermarchaeota in Hydrothermal Sediment.</title>
        <authorList>
            <person name="Zhou Z."/>
            <person name="Liu Y."/>
            <person name="Xu W."/>
            <person name="Pan J."/>
            <person name="Luo Z.H."/>
            <person name="Li M."/>
        </authorList>
    </citation>
    <scope>NUCLEOTIDE SEQUENCE [LARGE SCALE GENOMIC DNA]</scope>
    <source>
        <strain evidence="6">SpSt-479</strain>
    </source>
</reference>
<evidence type="ECO:0000259" key="5">
    <source>
        <dbReference type="PROSITE" id="PS50975"/>
    </source>
</evidence>
<name>A0A7V2ZHY9_9BACT</name>
<evidence type="ECO:0000313" key="6">
    <source>
        <dbReference type="EMBL" id="HFI90240.1"/>
    </source>
</evidence>
<comment type="caution">
    <text evidence="6">The sequence shown here is derived from an EMBL/GenBank/DDBJ whole genome shotgun (WGS) entry which is preliminary data.</text>
</comment>
<evidence type="ECO:0000256" key="1">
    <source>
        <dbReference type="ARBA" id="ARBA00022598"/>
    </source>
</evidence>
<evidence type="ECO:0000256" key="3">
    <source>
        <dbReference type="ARBA" id="ARBA00022840"/>
    </source>
</evidence>
<dbReference type="Gene3D" id="3.40.50.20">
    <property type="match status" value="1"/>
</dbReference>